<organism evidence="2 3">
    <name type="scientific">Muraenolepis orangiensis</name>
    <name type="common">Patagonian moray cod</name>
    <dbReference type="NCBI Taxonomy" id="630683"/>
    <lineage>
        <taxon>Eukaryota</taxon>
        <taxon>Metazoa</taxon>
        <taxon>Chordata</taxon>
        <taxon>Craniata</taxon>
        <taxon>Vertebrata</taxon>
        <taxon>Euteleostomi</taxon>
        <taxon>Actinopterygii</taxon>
        <taxon>Neopterygii</taxon>
        <taxon>Teleostei</taxon>
        <taxon>Neoteleostei</taxon>
        <taxon>Acanthomorphata</taxon>
        <taxon>Zeiogadaria</taxon>
        <taxon>Gadariae</taxon>
        <taxon>Gadiformes</taxon>
        <taxon>Muraenolepidoidei</taxon>
        <taxon>Muraenolepididae</taxon>
        <taxon>Muraenolepis</taxon>
    </lineage>
</organism>
<gene>
    <name evidence="2" type="ORF">NHX12_018919</name>
</gene>
<protein>
    <submittedName>
        <fullName evidence="2">Uncharacterized protein</fullName>
    </submittedName>
</protein>
<feature type="region of interest" description="Disordered" evidence="1">
    <location>
        <begin position="48"/>
        <end position="90"/>
    </location>
</feature>
<comment type="caution">
    <text evidence="2">The sequence shown here is derived from an EMBL/GenBank/DDBJ whole genome shotgun (WGS) entry which is preliminary data.</text>
</comment>
<evidence type="ECO:0000313" key="3">
    <source>
        <dbReference type="Proteomes" id="UP001148018"/>
    </source>
</evidence>
<name>A0A9Q0EXF4_9TELE</name>
<keyword evidence="3" id="KW-1185">Reference proteome</keyword>
<reference evidence="2" key="1">
    <citation type="submission" date="2022-07" db="EMBL/GenBank/DDBJ databases">
        <title>Chromosome-level genome of Muraenolepis orangiensis.</title>
        <authorList>
            <person name="Kim J."/>
        </authorList>
    </citation>
    <scope>NUCLEOTIDE SEQUENCE</scope>
    <source>
        <strain evidence="2">KU_S4_2022</strain>
        <tissue evidence="2">Muscle</tissue>
    </source>
</reference>
<dbReference type="EMBL" id="JANIIK010000034">
    <property type="protein sequence ID" value="KAJ3615352.1"/>
    <property type="molecule type" value="Genomic_DNA"/>
</dbReference>
<dbReference type="Proteomes" id="UP001148018">
    <property type="component" value="Unassembled WGS sequence"/>
</dbReference>
<evidence type="ECO:0000256" key="1">
    <source>
        <dbReference type="SAM" id="MobiDB-lite"/>
    </source>
</evidence>
<accession>A0A9Q0EXF4</accession>
<proteinExistence type="predicted"/>
<dbReference type="AlphaFoldDB" id="A0A9Q0EXF4"/>
<sequence>MDGWMETVLMTTCAQGEEEERTQEDDQRALHSLLYTLYEQRCVSLTHKHTHTPSDRQGATGELLEEGTGTTVPDPRRTPPIQVRPNYTCM</sequence>
<feature type="compositionally biased region" description="Low complexity" evidence="1">
    <location>
        <begin position="60"/>
        <end position="71"/>
    </location>
</feature>
<evidence type="ECO:0000313" key="2">
    <source>
        <dbReference type="EMBL" id="KAJ3615352.1"/>
    </source>
</evidence>